<sequence>MSLPSSSLRHHLLHRRTVFSFPPSSTPRRFLLPHQRRRASALVLMSSSTSILPYPSLAAFEETHHLPVRQPKIRRLPPQLLVVTHLLQYPYRIVVWCYLGRLCLGGLVLGLGGVGGFGWCQTFEQNKKKTLKSEPSTLPFAQLLLTLRNPNPSLPVALPSLQSDYQKNNIASTAGAVAWRAGYSHPFSLLLATLFFLLPSHLAWSSVVVRSP</sequence>
<dbReference type="EMBL" id="JASCZI010181592">
    <property type="protein sequence ID" value="MED6184754.1"/>
    <property type="molecule type" value="Genomic_DNA"/>
</dbReference>
<keyword evidence="1" id="KW-0812">Transmembrane</keyword>
<keyword evidence="3" id="KW-1185">Reference proteome</keyword>
<reference evidence="2 3" key="1">
    <citation type="journal article" date="2023" name="Plants (Basel)">
        <title>Bridging the Gap: Combining Genomics and Transcriptomics Approaches to Understand Stylosanthes scabra, an Orphan Legume from the Brazilian Caatinga.</title>
        <authorList>
            <person name="Ferreira-Neto J.R.C."/>
            <person name="da Silva M.D."/>
            <person name="Binneck E."/>
            <person name="de Melo N.F."/>
            <person name="da Silva R.H."/>
            <person name="de Melo A.L.T.M."/>
            <person name="Pandolfi V."/>
            <person name="Bustamante F.O."/>
            <person name="Brasileiro-Vidal A.C."/>
            <person name="Benko-Iseppon A.M."/>
        </authorList>
    </citation>
    <scope>NUCLEOTIDE SEQUENCE [LARGE SCALE GENOMIC DNA]</scope>
    <source>
        <tissue evidence="2">Leaves</tissue>
    </source>
</reference>
<dbReference type="Proteomes" id="UP001341840">
    <property type="component" value="Unassembled WGS sequence"/>
</dbReference>
<gene>
    <name evidence="2" type="ORF">PIB30_050601</name>
</gene>
<evidence type="ECO:0000313" key="3">
    <source>
        <dbReference type="Proteomes" id="UP001341840"/>
    </source>
</evidence>
<name>A0ABU6WHH3_9FABA</name>
<protein>
    <submittedName>
        <fullName evidence="2">Uncharacterized protein</fullName>
    </submittedName>
</protein>
<comment type="caution">
    <text evidence="2">The sequence shown here is derived from an EMBL/GenBank/DDBJ whole genome shotgun (WGS) entry which is preliminary data.</text>
</comment>
<evidence type="ECO:0000256" key="1">
    <source>
        <dbReference type="SAM" id="Phobius"/>
    </source>
</evidence>
<organism evidence="2 3">
    <name type="scientific">Stylosanthes scabra</name>
    <dbReference type="NCBI Taxonomy" id="79078"/>
    <lineage>
        <taxon>Eukaryota</taxon>
        <taxon>Viridiplantae</taxon>
        <taxon>Streptophyta</taxon>
        <taxon>Embryophyta</taxon>
        <taxon>Tracheophyta</taxon>
        <taxon>Spermatophyta</taxon>
        <taxon>Magnoliopsida</taxon>
        <taxon>eudicotyledons</taxon>
        <taxon>Gunneridae</taxon>
        <taxon>Pentapetalae</taxon>
        <taxon>rosids</taxon>
        <taxon>fabids</taxon>
        <taxon>Fabales</taxon>
        <taxon>Fabaceae</taxon>
        <taxon>Papilionoideae</taxon>
        <taxon>50 kb inversion clade</taxon>
        <taxon>dalbergioids sensu lato</taxon>
        <taxon>Dalbergieae</taxon>
        <taxon>Pterocarpus clade</taxon>
        <taxon>Stylosanthes</taxon>
    </lineage>
</organism>
<feature type="transmembrane region" description="Helical" evidence="1">
    <location>
        <begin position="93"/>
        <end position="119"/>
    </location>
</feature>
<feature type="transmembrane region" description="Helical" evidence="1">
    <location>
        <begin position="189"/>
        <end position="209"/>
    </location>
</feature>
<evidence type="ECO:0000313" key="2">
    <source>
        <dbReference type="EMBL" id="MED6184754.1"/>
    </source>
</evidence>
<accession>A0ABU6WHH3</accession>
<keyword evidence="1" id="KW-1133">Transmembrane helix</keyword>
<proteinExistence type="predicted"/>
<keyword evidence="1" id="KW-0472">Membrane</keyword>